<organism evidence="2 3">
    <name type="scientific">Glossina brevipalpis</name>
    <dbReference type="NCBI Taxonomy" id="37001"/>
    <lineage>
        <taxon>Eukaryota</taxon>
        <taxon>Metazoa</taxon>
        <taxon>Ecdysozoa</taxon>
        <taxon>Arthropoda</taxon>
        <taxon>Hexapoda</taxon>
        <taxon>Insecta</taxon>
        <taxon>Pterygota</taxon>
        <taxon>Neoptera</taxon>
        <taxon>Endopterygota</taxon>
        <taxon>Diptera</taxon>
        <taxon>Brachycera</taxon>
        <taxon>Muscomorpha</taxon>
        <taxon>Hippoboscoidea</taxon>
        <taxon>Glossinidae</taxon>
        <taxon>Glossina</taxon>
    </lineage>
</organism>
<dbReference type="EnsemblMetazoa" id="GBRI038037-RA">
    <property type="protein sequence ID" value="GBRI038037-PA"/>
    <property type="gene ID" value="GBRI038037"/>
</dbReference>
<evidence type="ECO:0000256" key="1">
    <source>
        <dbReference type="SAM" id="Phobius"/>
    </source>
</evidence>
<keyword evidence="1" id="KW-0812">Transmembrane</keyword>
<reference evidence="3" key="1">
    <citation type="submission" date="2014-03" db="EMBL/GenBank/DDBJ databases">
        <authorList>
            <person name="Aksoy S."/>
            <person name="Warren W."/>
            <person name="Wilson R.K."/>
        </authorList>
    </citation>
    <scope>NUCLEOTIDE SEQUENCE [LARGE SCALE GENOMIC DNA]</scope>
    <source>
        <strain evidence="3">IAEA</strain>
    </source>
</reference>
<protein>
    <submittedName>
        <fullName evidence="2">Uncharacterized protein</fullName>
    </submittedName>
</protein>
<proteinExistence type="predicted"/>
<name>A0A1A9WZ59_9MUSC</name>
<keyword evidence="1" id="KW-0472">Membrane</keyword>
<accession>A0A1A9WZ59</accession>
<feature type="transmembrane region" description="Helical" evidence="1">
    <location>
        <begin position="24"/>
        <end position="47"/>
    </location>
</feature>
<sequence>MVALQEADKMKKKILKEKLNRKDFANVLLSITKSMHYLLTLLYYGFIMSRMLPNAFKLLTENIEELNNEHEMLRLLLHSLYYAIDKRLEENRSLCWRKWLYWQSPEMYQILEIINIANILAGINSLLNGSFIYLQICTTFHVSTLN</sequence>
<keyword evidence="3" id="KW-1185">Reference proteome</keyword>
<dbReference type="VEuPathDB" id="VectorBase:GBRI038037"/>
<dbReference type="AlphaFoldDB" id="A0A1A9WZ59"/>
<keyword evidence="1" id="KW-1133">Transmembrane helix</keyword>
<dbReference type="Proteomes" id="UP000091820">
    <property type="component" value="Unassembled WGS sequence"/>
</dbReference>
<evidence type="ECO:0000313" key="2">
    <source>
        <dbReference type="EnsemblMetazoa" id="GBRI038037-PA"/>
    </source>
</evidence>
<reference evidence="2" key="2">
    <citation type="submission" date="2020-05" db="UniProtKB">
        <authorList>
            <consortium name="EnsemblMetazoa"/>
        </authorList>
    </citation>
    <scope>IDENTIFICATION</scope>
    <source>
        <strain evidence="2">IAEA</strain>
    </source>
</reference>
<evidence type="ECO:0000313" key="3">
    <source>
        <dbReference type="Proteomes" id="UP000091820"/>
    </source>
</evidence>